<dbReference type="InterPro" id="IPR025886">
    <property type="entry name" value="PP2-like"/>
</dbReference>
<dbReference type="OrthoDB" id="1918565at2759"/>
<comment type="caution">
    <text evidence="2">The sequence shown here is derived from an EMBL/GenBank/DDBJ whole genome shotgun (WGS) entry which is preliminary data.</text>
</comment>
<organism evidence="2 3">
    <name type="scientific">Tetracentron sinense</name>
    <name type="common">Spur-leaf</name>
    <dbReference type="NCBI Taxonomy" id="13715"/>
    <lineage>
        <taxon>Eukaryota</taxon>
        <taxon>Viridiplantae</taxon>
        <taxon>Streptophyta</taxon>
        <taxon>Embryophyta</taxon>
        <taxon>Tracheophyta</taxon>
        <taxon>Spermatophyta</taxon>
        <taxon>Magnoliopsida</taxon>
        <taxon>Trochodendrales</taxon>
        <taxon>Trochodendraceae</taxon>
        <taxon>Tetracentron</taxon>
    </lineage>
</organism>
<dbReference type="EMBL" id="JABCRI010000016">
    <property type="protein sequence ID" value="KAF8392025.1"/>
    <property type="molecule type" value="Genomic_DNA"/>
</dbReference>
<dbReference type="Pfam" id="PF14299">
    <property type="entry name" value="PP2"/>
    <property type="match status" value="3"/>
</dbReference>
<dbReference type="PANTHER" id="PTHR32278:SF111">
    <property type="entry name" value="F-BOX PROTEIN PP2-B12-RELATED"/>
    <property type="match status" value="1"/>
</dbReference>
<dbReference type="PANTHER" id="PTHR32278">
    <property type="entry name" value="F-BOX DOMAIN-CONTAINING PROTEIN"/>
    <property type="match status" value="1"/>
</dbReference>
<dbReference type="OMA" id="WREIEMG"/>
<evidence type="ECO:0000256" key="1">
    <source>
        <dbReference type="SAM" id="MobiDB-lite"/>
    </source>
</evidence>
<gene>
    <name evidence="2" type="ORF">HHK36_022365</name>
</gene>
<sequence length="793" mass="91972">MEEAQEELTSPSAIEADDAWDRFMELDNDDIISRMDSQEDFFSRKDLYSPTLMDEGTMSFALDKRSEKKCYMLGARRLSITDKYDPQKWTWIDYLPEFWEVAELVNVPKLKIHGKMETRLLSLKTTYAAYLVYKFTEGTLRFRPVKLSIKFEGDGEKVRRNVNLKTEDSLRFRWLQPVCTRLQQEKKQPGKREDGWLEIEMGEFFNEGGKEEDGEVEMGLEGMEENKPKSGLIIQGIELRPKETSMVDSKKDGESDRKEMEGSRVDLAILPKPKGWYNLSLITSRHAPKQQTPSSTFRSTLESDAVWERILPLDYKDIISRSGSQMALSSNIDIYNYLCRGPIVIDKGKMSVALDKRSGKKSYMFGARQLSITWGNDPRFWKWPSLPNDSRFSKVAQLLGPWLEIYGKMETRILSPKTHYAAYLVFKFIERTRQPDDQPSEVYLKFNGDHVGQGLHTVYLDPDGSLMKSHRESDERDVKIWMKWERELPQERGDGWMEIEMGEFFNDQGEEGDLDMGLNGREGCCWKSGLAIEGIELRPKDSSRVSTIYRSNEEKSEEFWEKLLPSDYKEIISKSVHPVDSSSKKDLYFRLCSSFILLEQGKMSFELEKRSGKKCFMVAAKELSITWGNDTRYWKWTHLPEFSEVAQLVDVCWLEIKGKMETRILSPDTTYAACLVFKLLRGARGFEVPVEAYLKYVKGGVEKSKNVFLDPDGGLRREHQNSREMNMQNWLKQERELPRARGDGWLEIEMGEPFKNQGEGEVEIRLQGTEGLNWKSGLIIQGFELRPKEYANN</sequence>
<feature type="region of interest" description="Disordered" evidence="1">
    <location>
        <begin position="243"/>
        <end position="262"/>
    </location>
</feature>
<evidence type="ECO:0000313" key="2">
    <source>
        <dbReference type="EMBL" id="KAF8392025.1"/>
    </source>
</evidence>
<dbReference type="Proteomes" id="UP000655225">
    <property type="component" value="Unassembled WGS sequence"/>
</dbReference>
<evidence type="ECO:0000313" key="3">
    <source>
        <dbReference type="Proteomes" id="UP000655225"/>
    </source>
</evidence>
<reference evidence="2 3" key="1">
    <citation type="submission" date="2020-04" db="EMBL/GenBank/DDBJ databases">
        <title>Plant Genome Project.</title>
        <authorList>
            <person name="Zhang R.-G."/>
        </authorList>
    </citation>
    <scope>NUCLEOTIDE SEQUENCE [LARGE SCALE GENOMIC DNA]</scope>
    <source>
        <strain evidence="2">YNK0</strain>
        <tissue evidence="2">Leaf</tissue>
    </source>
</reference>
<protein>
    <submittedName>
        <fullName evidence="2">Uncharacterized protein</fullName>
    </submittedName>
</protein>
<proteinExistence type="predicted"/>
<keyword evidence="3" id="KW-1185">Reference proteome</keyword>
<dbReference type="AlphaFoldDB" id="A0A834YRU0"/>
<accession>A0A834YRU0</accession>
<name>A0A834YRU0_TETSI</name>